<evidence type="ECO:0000256" key="2">
    <source>
        <dbReference type="ARBA" id="ARBA00010617"/>
    </source>
</evidence>
<keyword evidence="12" id="KW-0812">Transmembrane</keyword>
<dbReference type="InterPro" id="IPR000254">
    <property type="entry name" value="CBD"/>
</dbReference>
<dbReference type="AlphaFoldDB" id="A0A161Y433"/>
<dbReference type="PROSITE" id="PS00562">
    <property type="entry name" value="CBM1_1"/>
    <property type="match status" value="1"/>
</dbReference>
<dbReference type="Pfam" id="PF00734">
    <property type="entry name" value="CBM_1"/>
    <property type="match status" value="1"/>
</dbReference>
<evidence type="ECO:0000256" key="8">
    <source>
        <dbReference type="ARBA" id="ARBA00023004"/>
    </source>
</evidence>
<dbReference type="SUPFAM" id="SSF48264">
    <property type="entry name" value="Cytochrome P450"/>
    <property type="match status" value="1"/>
</dbReference>
<keyword evidence="9" id="KW-0503">Monooxygenase</keyword>
<dbReference type="PANTHER" id="PTHR46206:SF2">
    <property type="entry name" value="CYTOCHROME P450 MONOOXYGENASE AUSG-RELATED"/>
    <property type="match status" value="1"/>
</dbReference>
<dbReference type="InterPro" id="IPR001128">
    <property type="entry name" value="Cyt_P450"/>
</dbReference>
<dbReference type="EMBL" id="LFIV01000177">
    <property type="protein sequence ID" value="KZL66437.1"/>
    <property type="molecule type" value="Genomic_DNA"/>
</dbReference>
<dbReference type="GO" id="GO:0005576">
    <property type="term" value="C:extracellular region"/>
    <property type="evidence" value="ECO:0007669"/>
    <property type="project" value="InterPro"/>
</dbReference>
<comment type="cofactor">
    <cofactor evidence="1 10">
        <name>heme</name>
        <dbReference type="ChEBI" id="CHEBI:30413"/>
    </cofactor>
</comment>
<comment type="similarity">
    <text evidence="2">Belongs to the cytochrome P450 family.</text>
</comment>
<evidence type="ECO:0000256" key="5">
    <source>
        <dbReference type="ARBA" id="ARBA00022729"/>
    </source>
</evidence>
<dbReference type="SUPFAM" id="SSF53474">
    <property type="entry name" value="alpha/beta-Hydrolases"/>
    <property type="match status" value="2"/>
</dbReference>
<evidence type="ECO:0000256" key="9">
    <source>
        <dbReference type="ARBA" id="ARBA00023033"/>
    </source>
</evidence>
<evidence type="ECO:0000256" key="10">
    <source>
        <dbReference type="PIRSR" id="PIRSR602403-1"/>
    </source>
</evidence>
<evidence type="ECO:0000313" key="14">
    <source>
        <dbReference type="EMBL" id="KZL66437.1"/>
    </source>
</evidence>
<evidence type="ECO:0000256" key="6">
    <source>
        <dbReference type="ARBA" id="ARBA00022801"/>
    </source>
</evidence>
<feature type="region of interest" description="Disordered" evidence="11">
    <location>
        <begin position="605"/>
        <end position="725"/>
    </location>
</feature>
<keyword evidence="4 10" id="KW-0479">Metal-binding</keyword>
<dbReference type="Pfam" id="PF10503">
    <property type="entry name" value="Esterase_PHB"/>
    <property type="match status" value="1"/>
</dbReference>
<protein>
    <submittedName>
        <fullName evidence="14">Cytochrome P450</fullName>
    </submittedName>
</protein>
<dbReference type="GO" id="GO:0004497">
    <property type="term" value="F:monooxygenase activity"/>
    <property type="evidence" value="ECO:0007669"/>
    <property type="project" value="UniProtKB-KW"/>
</dbReference>
<evidence type="ECO:0000256" key="3">
    <source>
        <dbReference type="ARBA" id="ARBA00022617"/>
    </source>
</evidence>
<dbReference type="PRINTS" id="PR00465">
    <property type="entry name" value="EP450IV"/>
</dbReference>
<dbReference type="SMART" id="SM00236">
    <property type="entry name" value="fCBD"/>
    <property type="match status" value="1"/>
</dbReference>
<dbReference type="CDD" id="cd11041">
    <property type="entry name" value="CYP503A1-like"/>
    <property type="match status" value="1"/>
</dbReference>
<dbReference type="PROSITE" id="PS51164">
    <property type="entry name" value="CBM1_2"/>
    <property type="match status" value="1"/>
</dbReference>
<evidence type="ECO:0000256" key="7">
    <source>
        <dbReference type="ARBA" id="ARBA00023002"/>
    </source>
</evidence>
<dbReference type="Proteomes" id="UP000076552">
    <property type="component" value="Unassembled WGS sequence"/>
</dbReference>
<dbReference type="InterPro" id="IPR010126">
    <property type="entry name" value="Esterase_phb"/>
</dbReference>
<dbReference type="InterPro" id="IPR029058">
    <property type="entry name" value="AB_hydrolase_fold"/>
</dbReference>
<evidence type="ECO:0000256" key="11">
    <source>
        <dbReference type="SAM" id="MobiDB-lite"/>
    </source>
</evidence>
<evidence type="ECO:0000256" key="12">
    <source>
        <dbReference type="SAM" id="Phobius"/>
    </source>
</evidence>
<evidence type="ECO:0000256" key="4">
    <source>
        <dbReference type="ARBA" id="ARBA00022723"/>
    </source>
</evidence>
<keyword evidence="15" id="KW-1185">Reference proteome</keyword>
<feature type="domain" description="CBM1" evidence="13">
    <location>
        <begin position="1096"/>
        <end position="1132"/>
    </location>
</feature>
<keyword evidence="7" id="KW-0560">Oxidoreductase</keyword>
<organism evidence="14 15">
    <name type="scientific">Colletotrichum tofieldiae</name>
    <dbReference type="NCBI Taxonomy" id="708197"/>
    <lineage>
        <taxon>Eukaryota</taxon>
        <taxon>Fungi</taxon>
        <taxon>Dikarya</taxon>
        <taxon>Ascomycota</taxon>
        <taxon>Pezizomycotina</taxon>
        <taxon>Sordariomycetes</taxon>
        <taxon>Hypocreomycetidae</taxon>
        <taxon>Glomerellales</taxon>
        <taxon>Glomerellaceae</taxon>
        <taxon>Colletotrichum</taxon>
        <taxon>Colletotrichum spaethianum species complex</taxon>
    </lineage>
</organism>
<keyword evidence="6" id="KW-0378">Hydrolase</keyword>
<keyword evidence="5" id="KW-0732">Signal</keyword>
<sequence length="1132" mass="122763">MDMNYSSPSCTGLTLIKLSSSAPTCNAALWWLALLFVASVIAASIRNKFQSVEIYPLLNETKEEYLKEGKALLARGAKEHSGKPFRVYTGQGTLTVLAPTFAHDLKNDNRLSSTEFLLAYWQAGTPGFEPYLSSGSELIREMIRTHLTQSDVAKLSQPLADEAADALRDVFTDDEEWHEVTLASTVPQIVARVSALVFLGPELCRDPAWLDITINYPSKAMAAARFLRSYPQPVRRLVHWFLPCCRELRQMLRTARMAIEPIQQKRQEQEAEKGGMAFNNALAWIEKLAMKQQDKTAQNAAFQQLGLSVLANASNLVGPLREEVLRETGNGWKSSSLYNLKLMDSVLKETLRLKPIASVALGRRVMEDGVKLSDGSLLPRTTGVAVSSANMWDPVSHHSSGPNGSHVPAKSPAESSNEQEIYPDPERFDGRRFLRMRESANNEHIAQLASVSPEHLGFGLGAHACPGRFFGASSAKLIMSNILLKYEFKLVNDEKTTVDPMRFGFSTLTVLMIPASRVAEELFRLGNFSLTVSSNAITADVTWRVAQFIAEAVHGVHPRTGTSARAIGGRRFRASSCMAGSPRFSLRTAEVGSFAPMSDFSSAGPMHHNSAFGKQDGSTVDPGKDAARKSEQGWEVGEPRPVPRNGRAARVAGIISGGTPRASGASATTTAPKSKRQKSWSPATMRRGCERHGPGSADEWRNGIRSTRCDRRPDDGGSSSASPIEDVESMLAVKSGPAIEVVHHQYLTHIPAGKMMSLLTLALWAMTLVTAALGAEVVPRATFTEVTDYGSNPTGTRMWLYVPRNLAAKPAVVVGIHWCSGSAQAYYQGSLWATNAEKYGYIVIYPQTPYTRDNCWDVASKMTLTHGGGGASNSIANMVSFVIAQYGADKGRVFATGISSGAMMTNVLAATYPDVFAAGIAYAGVPAGCFMSADDIPDFWNSTCSTGQSIWTQQQWANVVKEMYPGYTGARPKMQIYHGSADEALNVQNYYETIKQWTGVFGYSTTPVSETPNYPRSPYTKYVFGDKLQTFLGAGVTHSIDVFPEEDLKWFGFVTPVSSSASPTTPATTSRASTTLVVSTTTTAGATTTSAAGGSGTAPQWGQCGGINWTGPTACASPFKCNKVNDWYSQCQ</sequence>
<name>A0A161Y433_9PEZI</name>
<keyword evidence="12" id="KW-0472">Membrane</keyword>
<dbReference type="STRING" id="708197.A0A161Y433"/>
<dbReference type="Pfam" id="PF00067">
    <property type="entry name" value="p450"/>
    <property type="match status" value="2"/>
</dbReference>
<keyword evidence="8 10" id="KW-0408">Iron</keyword>
<dbReference type="PANTHER" id="PTHR46206">
    <property type="entry name" value="CYTOCHROME P450"/>
    <property type="match status" value="1"/>
</dbReference>
<dbReference type="GO" id="GO:0016787">
    <property type="term" value="F:hydrolase activity"/>
    <property type="evidence" value="ECO:0007669"/>
    <property type="project" value="UniProtKB-KW"/>
</dbReference>
<dbReference type="Gene3D" id="3.40.50.1820">
    <property type="entry name" value="alpha/beta hydrolase"/>
    <property type="match status" value="1"/>
</dbReference>
<dbReference type="GO" id="GO:0030248">
    <property type="term" value="F:cellulose binding"/>
    <property type="evidence" value="ECO:0007669"/>
    <property type="project" value="InterPro"/>
</dbReference>
<feature type="binding site" description="axial binding residue" evidence="10">
    <location>
        <position position="465"/>
    </location>
    <ligand>
        <name>heme</name>
        <dbReference type="ChEBI" id="CHEBI:30413"/>
    </ligand>
    <ligandPart>
        <name>Fe</name>
        <dbReference type="ChEBI" id="CHEBI:18248"/>
    </ligandPart>
</feature>
<feature type="compositionally biased region" description="Basic and acidic residues" evidence="11">
    <location>
        <begin position="622"/>
        <end position="632"/>
    </location>
</feature>
<reference evidence="14 15" key="1">
    <citation type="submission" date="2015-06" db="EMBL/GenBank/DDBJ databases">
        <title>Survival trade-offs in plant roots during colonization by closely related pathogenic and mutualistic fungi.</title>
        <authorList>
            <person name="Hacquard S."/>
            <person name="Kracher B."/>
            <person name="Hiruma K."/>
            <person name="Weinman A."/>
            <person name="Muench P."/>
            <person name="Garrido Oter R."/>
            <person name="Ver Loren van Themaat E."/>
            <person name="Dallerey J.-F."/>
            <person name="Damm U."/>
            <person name="Henrissat B."/>
            <person name="Lespinet O."/>
            <person name="Thon M."/>
            <person name="Kemen E."/>
            <person name="McHardy A.C."/>
            <person name="Schulze-Lefert P."/>
            <person name="O'Connell R.J."/>
        </authorList>
    </citation>
    <scope>NUCLEOTIDE SEQUENCE [LARGE SCALE GENOMIC DNA]</scope>
    <source>
        <strain evidence="14 15">0861</strain>
    </source>
</reference>
<dbReference type="InterPro" id="IPR017972">
    <property type="entry name" value="Cyt_P450_CS"/>
</dbReference>
<evidence type="ECO:0000259" key="13">
    <source>
        <dbReference type="PROSITE" id="PS51164"/>
    </source>
</evidence>
<dbReference type="InterPro" id="IPR036396">
    <property type="entry name" value="Cyt_P450_sf"/>
</dbReference>
<evidence type="ECO:0000313" key="15">
    <source>
        <dbReference type="Proteomes" id="UP000076552"/>
    </source>
</evidence>
<dbReference type="PROSITE" id="PS00086">
    <property type="entry name" value="CYTOCHROME_P450"/>
    <property type="match status" value="1"/>
</dbReference>
<dbReference type="InterPro" id="IPR002403">
    <property type="entry name" value="Cyt_P450_E_grp-IV"/>
</dbReference>
<proteinExistence type="inferred from homology"/>
<dbReference type="GO" id="GO:0020037">
    <property type="term" value="F:heme binding"/>
    <property type="evidence" value="ECO:0007669"/>
    <property type="project" value="InterPro"/>
</dbReference>
<gene>
    <name evidence="14" type="ORF">CT0861_01932</name>
</gene>
<feature type="region of interest" description="Disordered" evidence="11">
    <location>
        <begin position="392"/>
        <end position="424"/>
    </location>
</feature>
<dbReference type="NCBIfam" id="TIGR01840">
    <property type="entry name" value="esterase_phb"/>
    <property type="match status" value="1"/>
</dbReference>
<accession>A0A161Y433</accession>
<evidence type="ECO:0000256" key="1">
    <source>
        <dbReference type="ARBA" id="ARBA00001971"/>
    </source>
</evidence>
<keyword evidence="12" id="KW-1133">Transmembrane helix</keyword>
<feature type="transmembrane region" description="Helical" evidence="12">
    <location>
        <begin position="28"/>
        <end position="45"/>
    </location>
</feature>
<keyword evidence="3 10" id="KW-0349">Heme</keyword>
<dbReference type="Gene3D" id="1.10.630.10">
    <property type="entry name" value="Cytochrome P450"/>
    <property type="match status" value="1"/>
</dbReference>
<dbReference type="GO" id="GO:0005506">
    <property type="term" value="F:iron ion binding"/>
    <property type="evidence" value="ECO:0007669"/>
    <property type="project" value="InterPro"/>
</dbReference>
<comment type="caution">
    <text evidence="14">The sequence shown here is derived from an EMBL/GenBank/DDBJ whole genome shotgun (WGS) entry which is preliminary data.</text>
</comment>
<dbReference type="GO" id="GO:0005975">
    <property type="term" value="P:carbohydrate metabolic process"/>
    <property type="evidence" value="ECO:0007669"/>
    <property type="project" value="InterPro"/>
</dbReference>
<feature type="compositionally biased region" description="Basic and acidic residues" evidence="11">
    <location>
        <begin position="687"/>
        <end position="715"/>
    </location>
</feature>
<dbReference type="GO" id="GO:0016705">
    <property type="term" value="F:oxidoreductase activity, acting on paired donors, with incorporation or reduction of molecular oxygen"/>
    <property type="evidence" value="ECO:0007669"/>
    <property type="project" value="InterPro"/>
</dbReference>